<evidence type="ECO:0000313" key="1">
    <source>
        <dbReference type="EMBL" id="GES12451.1"/>
    </source>
</evidence>
<sequence length="326" mass="37011">MLSAGCDAQFSPFFLIHAVVAIYQRGRSPGYALRDGDLMPHVNDKRAFNECTRLLGGPKQLHLNARLNGRRIVDTPHPGQQEFQALLLWCLLSPTRSIDWDRRIGRSFRDMFLYYSWASPQPERLSTGWTVAARVASYLLPSISIDDRGEARCGGVPGLRYASNNGRSIQLRHLPTGGTLELVDNRRHEHQDLREFLGFEASRAQHHFNRRPVTPVWEKPTLTSTEFTELRQWFLAQHAPLLSAMMARIDLLWRHFFNRAELDINPRSKCPRLSWWAGPTTMDFVTLLIDSPIAIDNVRAFSAGDQCRALALGDAALELRGPGDDQ</sequence>
<evidence type="ECO:0000313" key="2">
    <source>
        <dbReference type="Proteomes" id="UP000331127"/>
    </source>
</evidence>
<reference evidence="1 2" key="1">
    <citation type="submission" date="2019-10" db="EMBL/GenBank/DDBJ databases">
        <title>Whole genome shotgun sequence of Acrocarpospora macrocephala NBRC 16266.</title>
        <authorList>
            <person name="Ichikawa N."/>
            <person name="Kimura A."/>
            <person name="Kitahashi Y."/>
            <person name="Komaki H."/>
            <person name="Oguchi A."/>
        </authorList>
    </citation>
    <scope>NUCLEOTIDE SEQUENCE [LARGE SCALE GENOMIC DNA]</scope>
    <source>
        <strain evidence="1 2">NBRC 16266</strain>
    </source>
</reference>
<dbReference type="Proteomes" id="UP000331127">
    <property type="component" value="Unassembled WGS sequence"/>
</dbReference>
<organism evidence="1 2">
    <name type="scientific">Acrocarpospora macrocephala</name>
    <dbReference type="NCBI Taxonomy" id="150177"/>
    <lineage>
        <taxon>Bacteria</taxon>
        <taxon>Bacillati</taxon>
        <taxon>Actinomycetota</taxon>
        <taxon>Actinomycetes</taxon>
        <taxon>Streptosporangiales</taxon>
        <taxon>Streptosporangiaceae</taxon>
        <taxon>Acrocarpospora</taxon>
    </lineage>
</organism>
<proteinExistence type="predicted"/>
<keyword evidence="2" id="KW-1185">Reference proteome</keyword>
<comment type="caution">
    <text evidence="1">The sequence shown here is derived from an EMBL/GenBank/DDBJ whole genome shotgun (WGS) entry which is preliminary data.</text>
</comment>
<dbReference type="AlphaFoldDB" id="A0A5M3WYP1"/>
<dbReference type="EMBL" id="BLAE01000036">
    <property type="protein sequence ID" value="GES12451.1"/>
    <property type="molecule type" value="Genomic_DNA"/>
</dbReference>
<protein>
    <submittedName>
        <fullName evidence="1">Uncharacterized protein</fullName>
    </submittedName>
</protein>
<gene>
    <name evidence="1" type="ORF">Amac_060480</name>
</gene>
<name>A0A5M3WYP1_9ACTN</name>
<accession>A0A5M3WYP1</accession>